<keyword evidence="5" id="KW-0375">Hydrogen ion transport</keyword>
<keyword evidence="7" id="KW-0472">Membrane</keyword>
<evidence type="ECO:0000259" key="10">
    <source>
        <dbReference type="PROSITE" id="PS50061"/>
    </source>
</evidence>
<dbReference type="Gene3D" id="1.10.287.80">
    <property type="entry name" value="ATP synthase, gamma subunit, helix hairpin domain"/>
    <property type="match status" value="1"/>
</dbReference>
<organism evidence="11 12">
    <name type="scientific">Caenorhabditis nigoni</name>
    <dbReference type="NCBI Taxonomy" id="1611254"/>
    <lineage>
        <taxon>Eukaryota</taxon>
        <taxon>Metazoa</taxon>
        <taxon>Ecdysozoa</taxon>
        <taxon>Nematoda</taxon>
        <taxon>Chromadorea</taxon>
        <taxon>Rhabditida</taxon>
        <taxon>Rhabditina</taxon>
        <taxon>Rhabditomorpha</taxon>
        <taxon>Rhabditoidea</taxon>
        <taxon>Rhabditidae</taxon>
        <taxon>Peloderinae</taxon>
        <taxon>Caenorhabditis</taxon>
    </lineage>
</organism>
<evidence type="ECO:0000256" key="9">
    <source>
        <dbReference type="ARBA" id="ARBA00023310"/>
    </source>
</evidence>
<keyword evidence="12" id="KW-1185">Reference proteome</keyword>
<dbReference type="InterPro" id="IPR036388">
    <property type="entry name" value="WH-like_DNA-bd_sf"/>
</dbReference>
<evidence type="ECO:0000256" key="2">
    <source>
        <dbReference type="ARBA" id="ARBA00005562"/>
    </source>
</evidence>
<feature type="domain" description="ETS" evidence="10">
    <location>
        <begin position="72"/>
        <end position="153"/>
    </location>
</feature>
<dbReference type="InterPro" id="IPR036390">
    <property type="entry name" value="WH_DNA-bd_sf"/>
</dbReference>
<proteinExistence type="inferred from homology"/>
<dbReference type="InterPro" id="IPR000418">
    <property type="entry name" value="Ets_dom"/>
</dbReference>
<dbReference type="EMBL" id="PDUG01000004">
    <property type="protein sequence ID" value="PIC37428.1"/>
    <property type="molecule type" value="Genomic_DNA"/>
</dbReference>
<protein>
    <recommendedName>
        <fullName evidence="10">ETS domain-containing protein</fullName>
    </recommendedName>
</protein>
<keyword evidence="8" id="KW-0139">CF(1)</keyword>
<comment type="similarity">
    <text evidence="3">Belongs to the ATPase gamma chain family.</text>
</comment>
<dbReference type="SUPFAM" id="SSF52943">
    <property type="entry name" value="ATP synthase (F1-ATPase), gamma subunit"/>
    <property type="match status" value="1"/>
</dbReference>
<dbReference type="PROSITE" id="PS50061">
    <property type="entry name" value="ETS_DOMAIN_3"/>
    <property type="match status" value="1"/>
</dbReference>
<keyword evidence="9" id="KW-0066">ATP synthesis</keyword>
<dbReference type="GO" id="GO:0043565">
    <property type="term" value="F:sequence-specific DNA binding"/>
    <property type="evidence" value="ECO:0007669"/>
    <property type="project" value="InterPro"/>
</dbReference>
<reference evidence="12" key="1">
    <citation type="submission" date="2017-10" db="EMBL/GenBank/DDBJ databases">
        <title>Rapid genome shrinkage in a self-fertile nematode reveals novel sperm competition proteins.</title>
        <authorList>
            <person name="Yin D."/>
            <person name="Schwarz E.M."/>
            <person name="Thomas C.G."/>
            <person name="Felde R.L."/>
            <person name="Korf I.F."/>
            <person name="Cutter A.D."/>
            <person name="Schartner C.M."/>
            <person name="Ralston E.J."/>
            <person name="Meyer B.J."/>
            <person name="Haag E.S."/>
        </authorList>
    </citation>
    <scope>NUCLEOTIDE SEQUENCE [LARGE SCALE GENOMIC DNA]</scope>
    <source>
        <strain evidence="12">JU1422</strain>
    </source>
</reference>
<dbReference type="AlphaFoldDB" id="A0A2G5UD04"/>
<name>A0A2G5UD04_9PELO</name>
<keyword evidence="4" id="KW-0813">Transport</keyword>
<evidence type="ECO:0000256" key="7">
    <source>
        <dbReference type="ARBA" id="ARBA00023136"/>
    </source>
</evidence>
<comment type="similarity">
    <text evidence="2">Belongs to the ETS family.</text>
</comment>
<evidence type="ECO:0000256" key="8">
    <source>
        <dbReference type="ARBA" id="ARBA00023196"/>
    </source>
</evidence>
<dbReference type="GO" id="GO:0045259">
    <property type="term" value="C:proton-transporting ATP synthase complex"/>
    <property type="evidence" value="ECO:0007669"/>
    <property type="project" value="UniProtKB-KW"/>
</dbReference>
<keyword evidence="6" id="KW-0406">Ion transport</keyword>
<accession>A0A2G5UD04</accession>
<dbReference type="OrthoDB" id="239812at2759"/>
<comment type="caution">
    <text evidence="11">The sequence shown here is derived from an EMBL/GenBank/DDBJ whole genome shotgun (WGS) entry which is preliminary data.</text>
</comment>
<dbReference type="GO" id="GO:0003700">
    <property type="term" value="F:DNA-binding transcription factor activity"/>
    <property type="evidence" value="ECO:0007669"/>
    <property type="project" value="InterPro"/>
</dbReference>
<evidence type="ECO:0000313" key="12">
    <source>
        <dbReference type="Proteomes" id="UP000230233"/>
    </source>
</evidence>
<dbReference type="SUPFAM" id="SSF46785">
    <property type="entry name" value="Winged helix' DNA-binding domain"/>
    <property type="match status" value="1"/>
</dbReference>
<dbReference type="GO" id="GO:0046933">
    <property type="term" value="F:proton-transporting ATP synthase activity, rotational mechanism"/>
    <property type="evidence" value="ECO:0007669"/>
    <property type="project" value="InterPro"/>
</dbReference>
<dbReference type="Proteomes" id="UP000230233">
    <property type="component" value="Chromosome IV"/>
</dbReference>
<evidence type="ECO:0000313" key="11">
    <source>
        <dbReference type="EMBL" id="PIC37428.1"/>
    </source>
</evidence>
<evidence type="ECO:0000256" key="3">
    <source>
        <dbReference type="ARBA" id="ARBA00007681"/>
    </source>
</evidence>
<evidence type="ECO:0000256" key="4">
    <source>
        <dbReference type="ARBA" id="ARBA00022448"/>
    </source>
</evidence>
<comment type="subcellular location">
    <subcellularLocation>
        <location evidence="1">Membrane</location>
        <topology evidence="1">Peripheral membrane protein</topology>
    </subcellularLocation>
</comment>
<dbReference type="Gene3D" id="1.10.10.10">
    <property type="entry name" value="Winged helix-like DNA-binding domain superfamily/Winged helix DNA-binding domain"/>
    <property type="match status" value="1"/>
</dbReference>
<dbReference type="STRING" id="1611254.A0A2G5UD04"/>
<sequence length="166" mass="19030">MNLSHVHLNSTEFPQGSSNLLRFHLQSYSEYSLAQLIYYAMKESATSEQSSRMTAMDGASNDAMLTPRELRDMLLDTLLHRPTEAEYRNAVKWMDGDRLLFEIQYPASFCKLSGDYFGKDIMNRNQLGIILQQCVDHHLLNKVGAVEYQYSFIKDTHVQAELAKIG</sequence>
<evidence type="ECO:0000256" key="6">
    <source>
        <dbReference type="ARBA" id="ARBA00023065"/>
    </source>
</evidence>
<evidence type="ECO:0000256" key="1">
    <source>
        <dbReference type="ARBA" id="ARBA00004170"/>
    </source>
</evidence>
<evidence type="ECO:0000256" key="5">
    <source>
        <dbReference type="ARBA" id="ARBA00022781"/>
    </source>
</evidence>
<dbReference type="InterPro" id="IPR035968">
    <property type="entry name" value="ATP_synth_F1_ATPase_gsu"/>
</dbReference>
<gene>
    <name evidence="11" type="primary">Cnig_chr_IV.g16061</name>
    <name evidence="11" type="ORF">B9Z55_016061</name>
</gene>